<evidence type="ECO:0000259" key="2">
    <source>
        <dbReference type="Pfam" id="PF01243"/>
    </source>
</evidence>
<dbReference type="KEGG" id="nod:FOH10_12485"/>
<protein>
    <submittedName>
        <fullName evidence="3">PPOX class F420-dependent oxidoreductase</fullName>
    </submittedName>
    <submittedName>
        <fullName evidence="4">PPOX class probable F420-dependent enzyme</fullName>
    </submittedName>
</protein>
<evidence type="ECO:0000256" key="1">
    <source>
        <dbReference type="ARBA" id="ARBA00023002"/>
    </source>
</evidence>
<dbReference type="STRING" id="1406858.GCA_000710895_04776"/>
<dbReference type="EMBL" id="UGRY01000005">
    <property type="protein sequence ID" value="SUD48766.1"/>
    <property type="molecule type" value="Genomic_DNA"/>
</dbReference>
<keyword evidence="5" id="KW-1185">Reference proteome</keyword>
<dbReference type="OrthoDB" id="4551790at2"/>
<dbReference type="GO" id="GO:0005829">
    <property type="term" value="C:cytosol"/>
    <property type="evidence" value="ECO:0007669"/>
    <property type="project" value="TreeGrafter"/>
</dbReference>
<feature type="domain" description="Pyridoxamine 5'-phosphate oxidase N-terminal" evidence="2">
    <location>
        <begin position="10"/>
        <end position="126"/>
    </location>
</feature>
<dbReference type="EMBL" id="CP041695">
    <property type="protein sequence ID" value="QDP79411.1"/>
    <property type="molecule type" value="Genomic_DNA"/>
</dbReference>
<keyword evidence="1" id="KW-0560">Oxidoreductase</keyword>
<dbReference type="PANTHER" id="PTHR35176">
    <property type="entry name" value="HEME OXYGENASE HI_0854-RELATED"/>
    <property type="match status" value="1"/>
</dbReference>
<dbReference type="InterPro" id="IPR019920">
    <property type="entry name" value="F420-binding_dom_put"/>
</dbReference>
<name>A0A379JK52_9NOCA</name>
<accession>A0A379JK52</accession>
<evidence type="ECO:0000313" key="4">
    <source>
        <dbReference type="EMBL" id="SUD48766.1"/>
    </source>
</evidence>
<dbReference type="GO" id="GO:0070967">
    <property type="term" value="F:coenzyme F420 binding"/>
    <property type="evidence" value="ECO:0007669"/>
    <property type="project" value="TreeGrafter"/>
</dbReference>
<evidence type="ECO:0000313" key="3">
    <source>
        <dbReference type="EMBL" id="QDP79411.1"/>
    </source>
</evidence>
<dbReference type="NCBIfam" id="TIGR03618">
    <property type="entry name" value="Rv1155_F420"/>
    <property type="match status" value="1"/>
</dbReference>
<proteinExistence type="predicted"/>
<dbReference type="InterPro" id="IPR052019">
    <property type="entry name" value="F420H2_bilvrd_red/Heme_oxyg"/>
</dbReference>
<sequence>MPTPRPELSAAALEFVAERHLATLSTLRADGTPHVVAVGFTWDPEAGVARVITSDDKVKVRNVRRSGYAAVSQVDGPRWLTLEGPAEVLDDAVSVADAERRYARRYRVPRENPNRVVIAIKVQRVLSSGTLKNGGAAAH</sequence>
<evidence type="ECO:0000313" key="5">
    <source>
        <dbReference type="Proteomes" id="UP000255467"/>
    </source>
</evidence>
<dbReference type="AlphaFoldDB" id="A0A379JK52"/>
<reference evidence="3 6" key="2">
    <citation type="submission" date="2019-07" db="EMBL/GenBank/DDBJ databases">
        <title>Complete Genome Sequence and Methylome Analysis of Nocardia otitidis-caviarum NEB252.</title>
        <authorList>
            <person name="Fomenkov A."/>
            <person name="Anton B.P."/>
            <person name="Vincze T."/>
            <person name="Roberts R.J."/>
        </authorList>
    </citation>
    <scope>NUCLEOTIDE SEQUENCE [LARGE SCALE GENOMIC DNA]</scope>
    <source>
        <strain evidence="3 6">NEB252</strain>
    </source>
</reference>
<dbReference type="Gene3D" id="2.30.110.10">
    <property type="entry name" value="Electron Transport, Fmn-binding Protein, Chain A"/>
    <property type="match status" value="1"/>
</dbReference>
<dbReference type="Pfam" id="PF01243">
    <property type="entry name" value="PNPOx_N"/>
    <property type="match status" value="1"/>
</dbReference>
<reference evidence="4 5" key="1">
    <citation type="submission" date="2018-06" db="EMBL/GenBank/DDBJ databases">
        <authorList>
            <consortium name="Pathogen Informatics"/>
            <person name="Doyle S."/>
        </authorList>
    </citation>
    <scope>NUCLEOTIDE SEQUENCE [LARGE SCALE GENOMIC DNA]</scope>
    <source>
        <strain evidence="4 5">NCTC1934</strain>
    </source>
</reference>
<dbReference type="PANTHER" id="PTHR35176:SF1">
    <property type="entry name" value="F420H(2)-DEPENDENT BILIVERDIN REDUCTASE"/>
    <property type="match status" value="1"/>
</dbReference>
<dbReference type="InterPro" id="IPR011576">
    <property type="entry name" value="Pyridox_Oxase_N"/>
</dbReference>
<gene>
    <name evidence="3" type="ORF">FOH10_12485</name>
    <name evidence="4" type="ORF">NCTC1934_06103</name>
</gene>
<dbReference type="Proteomes" id="UP000317039">
    <property type="component" value="Chromosome"/>
</dbReference>
<dbReference type="RefSeq" id="WP_029927955.1">
    <property type="nucleotide sequence ID" value="NZ_CP041695.1"/>
</dbReference>
<organism evidence="4 5">
    <name type="scientific">Nocardia otitidiscaviarum</name>
    <dbReference type="NCBI Taxonomy" id="1823"/>
    <lineage>
        <taxon>Bacteria</taxon>
        <taxon>Bacillati</taxon>
        <taxon>Actinomycetota</taxon>
        <taxon>Actinomycetes</taxon>
        <taxon>Mycobacteriales</taxon>
        <taxon>Nocardiaceae</taxon>
        <taxon>Nocardia</taxon>
    </lineage>
</organism>
<dbReference type="GO" id="GO:0016627">
    <property type="term" value="F:oxidoreductase activity, acting on the CH-CH group of donors"/>
    <property type="evidence" value="ECO:0007669"/>
    <property type="project" value="TreeGrafter"/>
</dbReference>
<dbReference type="InterPro" id="IPR012349">
    <property type="entry name" value="Split_barrel_FMN-bd"/>
</dbReference>
<dbReference type="SUPFAM" id="SSF50475">
    <property type="entry name" value="FMN-binding split barrel"/>
    <property type="match status" value="1"/>
</dbReference>
<evidence type="ECO:0000313" key="6">
    <source>
        <dbReference type="Proteomes" id="UP000317039"/>
    </source>
</evidence>
<dbReference type="Proteomes" id="UP000255467">
    <property type="component" value="Unassembled WGS sequence"/>
</dbReference>
<dbReference type="GeneID" id="80333199"/>